<comment type="caution">
    <text evidence="8">The sequence shown here is derived from an EMBL/GenBank/DDBJ whole genome shotgun (WGS) entry which is preliminary data.</text>
</comment>
<dbReference type="SUPFAM" id="SSF57701">
    <property type="entry name" value="Zn2/Cys6 DNA-binding domain"/>
    <property type="match status" value="2"/>
</dbReference>
<evidence type="ECO:0000256" key="4">
    <source>
        <dbReference type="ARBA" id="ARBA00023163"/>
    </source>
</evidence>
<evidence type="ECO:0000256" key="3">
    <source>
        <dbReference type="ARBA" id="ARBA00023015"/>
    </source>
</evidence>
<protein>
    <submittedName>
        <fullName evidence="8">Zinc cluster transcription factor czf1</fullName>
    </submittedName>
</protein>
<feature type="region of interest" description="Disordered" evidence="6">
    <location>
        <begin position="596"/>
        <end position="628"/>
    </location>
</feature>
<evidence type="ECO:0000256" key="6">
    <source>
        <dbReference type="SAM" id="MobiDB-lite"/>
    </source>
</evidence>
<sequence length="754" mass="83689">MARDKESLPAPAKTRRSRRGCLTCRQRKVKCDETRDVCRNCFRLDTRCTWETPGDNEPGRRRSRNWRACARCRDKKLRCTAPSSGSACGQCLRAGASCDAIASAPSISTSSASEATIVAAPPSISSSSASSAIVPRHEMLTILDYYFACPHFFCYSTFLHRPSFMKMLENGLIPRSLLLVVLATGLQVMGKADDVQRSARADAWVDESRSLVVLNVFEHISTTNLQTLLLLQRYEWHRGAHLSAWFLTGLAYRLAHALQLHLEPTDVRAGGGADQKDERDRVKLPPSVIETRRRLIWSCFVMDSVPDVHQSGTRPLQKVLDPAVIHSRLPCDEIQYEEGSDIVEPEKEGTIPSMAACLIHMVILRQKILTYSWATKSAAAELSESDGSADNKDPRVWPWHDGAEFHALKKELDGLVAGLPAAFQLHSHASVPEHDRTAFYLLHTMFHAAYTDLLRIGTAVNRLTSLHKTKTTKFNSKVRVPPDFVHICKVEQLKHACGIANVVTQCLQSLTTEHDPFLAICSCLAIRTIVVERLWNRDVADVADSTEAVLSLNDARVKDGLAACLECAKRTARWSMPIRRLLLGVDDLTRQYGHPLDVAELRPSTTPSSRQSPSRPGSPNLKLYGTQGSIQKARDEHDLEVVQAVEAVAGRTETEGRREKEKEKEKEKDREIVIHAPQPLLAAEALITPRTPLAPDALRITSNWADGTYDVPLAQTTFDWGSFELGLGLNPMDMDVGMPSVQGGLGPDLQFFFS</sequence>
<proteinExistence type="predicted"/>
<keyword evidence="4" id="KW-0804">Transcription</keyword>
<comment type="subcellular location">
    <subcellularLocation>
        <location evidence="1">Nucleus</location>
    </subcellularLocation>
</comment>
<feature type="domain" description="Zn(2)-C6 fungal-type" evidence="7">
    <location>
        <begin position="68"/>
        <end position="98"/>
    </location>
</feature>
<feature type="region of interest" description="Disordered" evidence="6">
    <location>
        <begin position="650"/>
        <end position="669"/>
    </location>
</feature>
<accession>A0ABP0B579</accession>
<keyword evidence="3" id="KW-0805">Transcription regulation</keyword>
<dbReference type="PANTHER" id="PTHR47338:SF7">
    <property type="entry name" value="ZN(II)2CYS6 TRANSCRIPTION FACTOR (EUROFUNG)"/>
    <property type="match status" value="1"/>
</dbReference>
<organism evidence="8 9">
    <name type="scientific">Sporothrix bragantina</name>
    <dbReference type="NCBI Taxonomy" id="671064"/>
    <lineage>
        <taxon>Eukaryota</taxon>
        <taxon>Fungi</taxon>
        <taxon>Dikarya</taxon>
        <taxon>Ascomycota</taxon>
        <taxon>Pezizomycotina</taxon>
        <taxon>Sordariomycetes</taxon>
        <taxon>Sordariomycetidae</taxon>
        <taxon>Ophiostomatales</taxon>
        <taxon>Ophiostomataceae</taxon>
        <taxon>Sporothrix</taxon>
    </lineage>
</organism>
<dbReference type="SMART" id="SM00066">
    <property type="entry name" value="GAL4"/>
    <property type="match status" value="2"/>
</dbReference>
<dbReference type="PROSITE" id="PS00463">
    <property type="entry name" value="ZN2_CY6_FUNGAL_1"/>
    <property type="match status" value="2"/>
</dbReference>
<dbReference type="CDD" id="cd00067">
    <property type="entry name" value="GAL4"/>
    <property type="match status" value="2"/>
</dbReference>
<dbReference type="Proteomes" id="UP001642406">
    <property type="component" value="Unassembled WGS sequence"/>
</dbReference>
<feature type="domain" description="Zn(2)-C6 fungal-type" evidence="7">
    <location>
        <begin position="20"/>
        <end position="50"/>
    </location>
</feature>
<evidence type="ECO:0000313" key="8">
    <source>
        <dbReference type="EMBL" id="CAK7214499.1"/>
    </source>
</evidence>
<evidence type="ECO:0000256" key="2">
    <source>
        <dbReference type="ARBA" id="ARBA00022723"/>
    </source>
</evidence>
<evidence type="ECO:0000256" key="1">
    <source>
        <dbReference type="ARBA" id="ARBA00004123"/>
    </source>
</evidence>
<dbReference type="Gene3D" id="4.10.240.10">
    <property type="entry name" value="Zn(2)-C6 fungal-type DNA-binding domain"/>
    <property type="match status" value="1"/>
</dbReference>
<dbReference type="CDD" id="cd12148">
    <property type="entry name" value="fungal_TF_MHR"/>
    <property type="match status" value="1"/>
</dbReference>
<dbReference type="InterPro" id="IPR007219">
    <property type="entry name" value="XnlR_reg_dom"/>
</dbReference>
<name>A0ABP0B579_9PEZI</name>
<dbReference type="PANTHER" id="PTHR47338">
    <property type="entry name" value="ZN(II)2CYS6 TRANSCRIPTION FACTOR (EUROFUNG)-RELATED"/>
    <property type="match status" value="1"/>
</dbReference>
<dbReference type="InterPro" id="IPR001138">
    <property type="entry name" value="Zn2Cys6_DnaBD"/>
</dbReference>
<evidence type="ECO:0000259" key="7">
    <source>
        <dbReference type="PROSITE" id="PS50048"/>
    </source>
</evidence>
<dbReference type="InterPro" id="IPR050815">
    <property type="entry name" value="TF_fung"/>
</dbReference>
<dbReference type="Pfam" id="PF00172">
    <property type="entry name" value="Zn_clus"/>
    <property type="match status" value="1"/>
</dbReference>
<evidence type="ECO:0000256" key="5">
    <source>
        <dbReference type="ARBA" id="ARBA00023242"/>
    </source>
</evidence>
<feature type="compositionally biased region" description="Basic and acidic residues" evidence="6">
    <location>
        <begin position="652"/>
        <end position="669"/>
    </location>
</feature>
<reference evidence="8 9" key="1">
    <citation type="submission" date="2024-01" db="EMBL/GenBank/DDBJ databases">
        <authorList>
            <person name="Allen C."/>
            <person name="Tagirdzhanova G."/>
        </authorList>
    </citation>
    <scope>NUCLEOTIDE SEQUENCE [LARGE SCALE GENOMIC DNA]</scope>
</reference>
<gene>
    <name evidence="8" type="primary">CZF1</name>
    <name evidence="8" type="ORF">SBRCBS47491_002163</name>
</gene>
<dbReference type="EMBL" id="CAWUHC010000012">
    <property type="protein sequence ID" value="CAK7214499.1"/>
    <property type="molecule type" value="Genomic_DNA"/>
</dbReference>
<keyword evidence="2" id="KW-0479">Metal-binding</keyword>
<dbReference type="Pfam" id="PF04082">
    <property type="entry name" value="Fungal_trans"/>
    <property type="match status" value="1"/>
</dbReference>
<keyword evidence="9" id="KW-1185">Reference proteome</keyword>
<dbReference type="PROSITE" id="PS50048">
    <property type="entry name" value="ZN2_CY6_FUNGAL_2"/>
    <property type="match status" value="2"/>
</dbReference>
<keyword evidence="5" id="KW-0539">Nucleus</keyword>
<dbReference type="InterPro" id="IPR036864">
    <property type="entry name" value="Zn2-C6_fun-type_DNA-bd_sf"/>
</dbReference>
<feature type="compositionally biased region" description="Low complexity" evidence="6">
    <location>
        <begin position="602"/>
        <end position="619"/>
    </location>
</feature>
<evidence type="ECO:0000313" key="9">
    <source>
        <dbReference type="Proteomes" id="UP001642406"/>
    </source>
</evidence>